<proteinExistence type="predicted"/>
<evidence type="ECO:0000256" key="3">
    <source>
        <dbReference type="ARBA" id="ARBA00022794"/>
    </source>
</evidence>
<evidence type="ECO:0000256" key="2">
    <source>
        <dbReference type="ARBA" id="ARBA00022490"/>
    </source>
</evidence>
<evidence type="ECO:0000313" key="8">
    <source>
        <dbReference type="Proteomes" id="UP000708148"/>
    </source>
</evidence>
<dbReference type="GO" id="GO:0060271">
    <property type="term" value="P:cilium assembly"/>
    <property type="evidence" value="ECO:0007669"/>
    <property type="project" value="TreeGrafter"/>
</dbReference>
<keyword evidence="3" id="KW-0970">Cilium biogenesis/degradation</keyword>
<feature type="non-terminal residue" evidence="7">
    <location>
        <position position="1"/>
    </location>
</feature>
<evidence type="ECO:0000256" key="4">
    <source>
        <dbReference type="ARBA" id="ARBA00023212"/>
    </source>
</evidence>
<name>A0A8S1JBH4_9CHLO</name>
<organism evidence="7 8">
    <name type="scientific">Ostreobium quekettii</name>
    <dbReference type="NCBI Taxonomy" id="121088"/>
    <lineage>
        <taxon>Eukaryota</taxon>
        <taxon>Viridiplantae</taxon>
        <taxon>Chlorophyta</taxon>
        <taxon>core chlorophytes</taxon>
        <taxon>Ulvophyceae</taxon>
        <taxon>TCBD clade</taxon>
        <taxon>Bryopsidales</taxon>
        <taxon>Ostreobineae</taxon>
        <taxon>Ostreobiaceae</taxon>
        <taxon>Ostreobium</taxon>
    </lineage>
</organism>
<dbReference type="GO" id="GO:0036038">
    <property type="term" value="C:MKS complex"/>
    <property type="evidence" value="ECO:0007669"/>
    <property type="project" value="TreeGrafter"/>
</dbReference>
<dbReference type="AlphaFoldDB" id="A0A8S1JBH4"/>
<evidence type="ECO:0000256" key="6">
    <source>
        <dbReference type="SAM" id="MobiDB-lite"/>
    </source>
</evidence>
<keyword evidence="2" id="KW-0963">Cytoplasm</keyword>
<sequence>MVQYPENRPEGKTPYYVAHWCHPIEVELVAKSSPDSSKWPAMIFQVCSYDRWERYTSEGYGWMSLSGKCPGSSSHVVRTWKPTCSSRDKAQKFFIGGSPELEDMSYAAAPRHFSSGKLPNKYGFQADTSGILKIRFNSIIQQREEVKRQLQRRALPRPGHPPSPRPTSLAAVVARAKSRLREAKGGDVEVPRAVVAALTSRPSVTRQPSDVTAREGTVARFSVSSQ</sequence>
<evidence type="ECO:0000256" key="5">
    <source>
        <dbReference type="ARBA" id="ARBA00023273"/>
    </source>
</evidence>
<dbReference type="PANTHER" id="PTHR12968:SF4">
    <property type="entry name" value="TECTONIC-LIKE COMPLEX MEMBER MKS1"/>
    <property type="match status" value="1"/>
</dbReference>
<keyword evidence="8" id="KW-1185">Reference proteome</keyword>
<dbReference type="InterPro" id="IPR010796">
    <property type="entry name" value="C2_B9-type_dom"/>
</dbReference>
<dbReference type="PANTHER" id="PTHR12968">
    <property type="entry name" value="B9 DOMAIN-CONTAINING"/>
    <property type="match status" value="1"/>
</dbReference>
<dbReference type="PROSITE" id="PS51381">
    <property type="entry name" value="C2_B9"/>
    <property type="match status" value="1"/>
</dbReference>
<feature type="compositionally biased region" description="Polar residues" evidence="6">
    <location>
        <begin position="201"/>
        <end position="210"/>
    </location>
</feature>
<dbReference type="Pfam" id="PF07162">
    <property type="entry name" value="B9-C2"/>
    <property type="match status" value="1"/>
</dbReference>
<reference evidence="7" key="1">
    <citation type="submission" date="2020-12" db="EMBL/GenBank/DDBJ databases">
        <authorList>
            <person name="Iha C."/>
        </authorList>
    </citation>
    <scope>NUCLEOTIDE SEQUENCE</scope>
</reference>
<comment type="caution">
    <text evidence="7">The sequence shown here is derived from an EMBL/GenBank/DDBJ whole genome shotgun (WGS) entry which is preliminary data.</text>
</comment>
<evidence type="ECO:0000256" key="1">
    <source>
        <dbReference type="ARBA" id="ARBA00004120"/>
    </source>
</evidence>
<gene>
    <name evidence="7" type="ORF">OSTQU699_LOCUS8919</name>
</gene>
<accession>A0A8S1JBH4</accession>
<protein>
    <submittedName>
        <fullName evidence="7">Uncharacterized protein</fullName>
    </submittedName>
</protein>
<evidence type="ECO:0000313" key="7">
    <source>
        <dbReference type="EMBL" id="CAD7703562.1"/>
    </source>
</evidence>
<keyword evidence="4" id="KW-0206">Cytoskeleton</keyword>
<dbReference type="Proteomes" id="UP000708148">
    <property type="component" value="Unassembled WGS sequence"/>
</dbReference>
<feature type="region of interest" description="Disordered" evidence="6">
    <location>
        <begin position="201"/>
        <end position="226"/>
    </location>
</feature>
<dbReference type="OrthoDB" id="568084at2759"/>
<dbReference type="EMBL" id="CAJHUC010002304">
    <property type="protein sequence ID" value="CAD7703562.1"/>
    <property type="molecule type" value="Genomic_DNA"/>
</dbReference>
<keyword evidence="5" id="KW-0966">Cell projection</keyword>
<comment type="subcellular location">
    <subcellularLocation>
        <location evidence="1">Cytoplasm</location>
        <location evidence="1">Cytoskeleton</location>
        <location evidence="1">Cilium basal body</location>
    </subcellularLocation>
</comment>